<dbReference type="SMART" id="SM00129">
    <property type="entry name" value="KISc"/>
    <property type="match status" value="1"/>
</dbReference>
<proteinExistence type="inferred from homology"/>
<keyword evidence="1 7" id="KW-0493">Microtubule</keyword>
<name>A0A0K9NIK3_ZOSMR</name>
<dbReference type="GO" id="GO:1903338">
    <property type="term" value="P:regulation of cell wall organization or biogenesis"/>
    <property type="evidence" value="ECO:0007669"/>
    <property type="project" value="UniProtKB-ARBA"/>
</dbReference>
<gene>
    <name evidence="11" type="ORF">ZOSMA_9G00130</name>
</gene>
<accession>A0A0K9NIK3</accession>
<keyword evidence="4 6" id="KW-0505">Motor protein</keyword>
<evidence type="ECO:0000256" key="9">
    <source>
        <dbReference type="SAM" id="SignalP"/>
    </source>
</evidence>
<organism evidence="11 12">
    <name type="scientific">Zostera marina</name>
    <name type="common">Eelgrass</name>
    <dbReference type="NCBI Taxonomy" id="29655"/>
    <lineage>
        <taxon>Eukaryota</taxon>
        <taxon>Viridiplantae</taxon>
        <taxon>Streptophyta</taxon>
        <taxon>Embryophyta</taxon>
        <taxon>Tracheophyta</taxon>
        <taxon>Spermatophyta</taxon>
        <taxon>Magnoliopsida</taxon>
        <taxon>Liliopsida</taxon>
        <taxon>Zosteraceae</taxon>
        <taxon>Zostera</taxon>
    </lineage>
</organism>
<keyword evidence="8" id="KW-0175">Coiled coil</keyword>
<dbReference type="GO" id="GO:0007018">
    <property type="term" value="P:microtubule-based movement"/>
    <property type="evidence" value="ECO:0007669"/>
    <property type="project" value="InterPro"/>
</dbReference>
<evidence type="ECO:0000256" key="1">
    <source>
        <dbReference type="ARBA" id="ARBA00022701"/>
    </source>
</evidence>
<evidence type="ECO:0000256" key="5">
    <source>
        <dbReference type="ARBA" id="ARBA00061030"/>
    </source>
</evidence>
<evidence type="ECO:0000256" key="3">
    <source>
        <dbReference type="ARBA" id="ARBA00022840"/>
    </source>
</evidence>
<keyword evidence="9" id="KW-0732">Signal</keyword>
<dbReference type="AlphaFoldDB" id="A0A0K9NIK3"/>
<evidence type="ECO:0000256" key="8">
    <source>
        <dbReference type="SAM" id="Coils"/>
    </source>
</evidence>
<dbReference type="PANTHER" id="PTHR47971:SF15">
    <property type="entry name" value="KINESIN-LIKE PROTEIN KIN-13B"/>
    <property type="match status" value="1"/>
</dbReference>
<dbReference type="InterPro" id="IPR027640">
    <property type="entry name" value="Kinesin-like_fam"/>
</dbReference>
<dbReference type="SUPFAM" id="SSF52540">
    <property type="entry name" value="P-loop containing nucleoside triphosphate hydrolases"/>
    <property type="match status" value="1"/>
</dbReference>
<dbReference type="GO" id="GO:0005874">
    <property type="term" value="C:microtubule"/>
    <property type="evidence" value="ECO:0000318"/>
    <property type="project" value="GO_Central"/>
</dbReference>
<dbReference type="OrthoDB" id="3176171at2759"/>
<dbReference type="CDD" id="cd01367">
    <property type="entry name" value="KISc_KIF2_like"/>
    <property type="match status" value="1"/>
</dbReference>
<evidence type="ECO:0000256" key="7">
    <source>
        <dbReference type="RuleBase" id="RU000394"/>
    </source>
</evidence>
<sequence>MLKVCLKWYFLLFLIQVDLTEYLEKHEFVFDSVLDEDVSNVEVYHETVEPIVPIIFQRTKATCFAYGQTGSGKTYTMQPLPLKASQDILRLMDYTYRNQGFYLYVSFFEIYGGKLFDLLNDRRKLCMREDGKQQVCIVGLQEFKVSNVDTVRDLIEKGNACRSTGITGANEESSRSHAILQLAIKRSSDGSETKPARLIGKLSFIDLAGSERGADTTDNDKQTRIEGAEINKSLLALKECIRALDSDQVHIPFRGSKLTEVLRDSFIGNSRTVMISCVSPNSGSCEHTLNTLRYADRVKSLSKGNNYKKDLASTVNLRESAAFPIASTVPSVAFNGADFNNETKRFGWSKQLQNETSQSFSMDRKHRTSIIGSNFTELCKQEKLPQNRGKAEPNMMFSFKKYGLAESFDANVNNAELEENLNSLLKEEEDLVTAHMKQVAETIDIIKEETKLLVEADKPENLLGYISGLNTVILQKAAGILNLQTRLANFKKLLNENNDLFGDP</sequence>
<dbReference type="FunFam" id="3.40.850.10:FF:000012">
    <property type="entry name" value="Kinesin-like protein"/>
    <property type="match status" value="1"/>
</dbReference>
<dbReference type="Pfam" id="PF00225">
    <property type="entry name" value="Kinesin"/>
    <property type="match status" value="1"/>
</dbReference>
<dbReference type="EMBL" id="LFYR01002228">
    <property type="protein sequence ID" value="KMZ55912.1"/>
    <property type="molecule type" value="Genomic_DNA"/>
</dbReference>
<reference evidence="12" key="1">
    <citation type="journal article" date="2016" name="Nature">
        <title>The genome of the seagrass Zostera marina reveals angiosperm adaptation to the sea.</title>
        <authorList>
            <person name="Olsen J.L."/>
            <person name="Rouze P."/>
            <person name="Verhelst B."/>
            <person name="Lin Y.-C."/>
            <person name="Bayer T."/>
            <person name="Collen J."/>
            <person name="Dattolo E."/>
            <person name="De Paoli E."/>
            <person name="Dittami S."/>
            <person name="Maumus F."/>
            <person name="Michel G."/>
            <person name="Kersting A."/>
            <person name="Lauritano C."/>
            <person name="Lohaus R."/>
            <person name="Toepel M."/>
            <person name="Tonon T."/>
            <person name="Vanneste K."/>
            <person name="Amirebrahimi M."/>
            <person name="Brakel J."/>
            <person name="Bostroem C."/>
            <person name="Chovatia M."/>
            <person name="Grimwood J."/>
            <person name="Jenkins J.W."/>
            <person name="Jueterbock A."/>
            <person name="Mraz A."/>
            <person name="Stam W.T."/>
            <person name="Tice H."/>
            <person name="Bornberg-Bauer E."/>
            <person name="Green P.J."/>
            <person name="Pearson G.A."/>
            <person name="Procaccini G."/>
            <person name="Duarte C.M."/>
            <person name="Schmutz J."/>
            <person name="Reusch T.B.H."/>
            <person name="Van de Peer Y."/>
        </authorList>
    </citation>
    <scope>NUCLEOTIDE SEQUENCE [LARGE SCALE GENOMIC DNA]</scope>
    <source>
        <strain evidence="12">cv. Finnish</strain>
    </source>
</reference>
<evidence type="ECO:0000313" key="12">
    <source>
        <dbReference type="Proteomes" id="UP000036987"/>
    </source>
</evidence>
<evidence type="ECO:0000256" key="6">
    <source>
        <dbReference type="PROSITE-ProRule" id="PRU00283"/>
    </source>
</evidence>
<feature type="domain" description="Kinesin motor" evidence="10">
    <location>
        <begin position="1"/>
        <end position="301"/>
    </location>
</feature>
<keyword evidence="12" id="KW-1185">Reference proteome</keyword>
<keyword evidence="3 6" id="KW-0067">ATP-binding</keyword>
<dbReference type="STRING" id="29655.A0A0K9NIK3"/>
<dbReference type="Gene3D" id="3.40.850.10">
    <property type="entry name" value="Kinesin motor domain"/>
    <property type="match status" value="1"/>
</dbReference>
<dbReference type="PROSITE" id="PS00411">
    <property type="entry name" value="KINESIN_MOTOR_1"/>
    <property type="match status" value="1"/>
</dbReference>
<dbReference type="PRINTS" id="PR00380">
    <property type="entry name" value="KINESINHEAVY"/>
</dbReference>
<dbReference type="GO" id="GO:0007019">
    <property type="term" value="P:microtubule depolymerization"/>
    <property type="evidence" value="ECO:0000318"/>
    <property type="project" value="GO_Central"/>
</dbReference>
<feature type="binding site" evidence="6">
    <location>
        <begin position="67"/>
        <end position="74"/>
    </location>
    <ligand>
        <name>ATP</name>
        <dbReference type="ChEBI" id="CHEBI:30616"/>
    </ligand>
</feature>
<dbReference type="InterPro" id="IPR019821">
    <property type="entry name" value="Kinesin_motor_CS"/>
</dbReference>
<dbReference type="InterPro" id="IPR001752">
    <property type="entry name" value="Kinesin_motor_dom"/>
</dbReference>
<evidence type="ECO:0000259" key="10">
    <source>
        <dbReference type="PROSITE" id="PS50067"/>
    </source>
</evidence>
<protein>
    <recommendedName>
        <fullName evidence="7">Kinesin-like protein</fullName>
    </recommendedName>
</protein>
<dbReference type="InterPro" id="IPR027417">
    <property type="entry name" value="P-loop_NTPase"/>
</dbReference>
<dbReference type="GO" id="GO:0008017">
    <property type="term" value="F:microtubule binding"/>
    <property type="evidence" value="ECO:0007669"/>
    <property type="project" value="InterPro"/>
</dbReference>
<dbReference type="GO" id="GO:0003777">
    <property type="term" value="F:microtubule motor activity"/>
    <property type="evidence" value="ECO:0000318"/>
    <property type="project" value="GO_Central"/>
</dbReference>
<dbReference type="InterPro" id="IPR036961">
    <property type="entry name" value="Kinesin_motor_dom_sf"/>
</dbReference>
<evidence type="ECO:0000313" key="11">
    <source>
        <dbReference type="EMBL" id="KMZ55912.1"/>
    </source>
</evidence>
<comment type="caution">
    <text evidence="11">The sequence shown here is derived from an EMBL/GenBank/DDBJ whole genome shotgun (WGS) entry which is preliminary data.</text>
</comment>
<keyword evidence="2 6" id="KW-0547">Nucleotide-binding</keyword>
<feature type="signal peptide" evidence="9">
    <location>
        <begin position="1"/>
        <end position="20"/>
    </location>
</feature>
<comment type="similarity">
    <text evidence="5">Belongs to the TRAFAC class myosin-kinesin ATPase superfamily. Kinesin family. KIN-13 subfamily.</text>
</comment>
<evidence type="ECO:0000256" key="2">
    <source>
        <dbReference type="ARBA" id="ARBA00022741"/>
    </source>
</evidence>
<dbReference type="GO" id="GO:0005524">
    <property type="term" value="F:ATP binding"/>
    <property type="evidence" value="ECO:0007669"/>
    <property type="project" value="UniProtKB-UniRule"/>
</dbReference>
<feature type="coiled-coil region" evidence="8">
    <location>
        <begin position="407"/>
        <end position="434"/>
    </location>
</feature>
<dbReference type="OMA" id="NEYSPGL"/>
<dbReference type="PROSITE" id="PS50067">
    <property type="entry name" value="KINESIN_MOTOR_2"/>
    <property type="match status" value="1"/>
</dbReference>
<dbReference type="PANTHER" id="PTHR47971">
    <property type="entry name" value="KINESIN-RELATED PROTEIN 6"/>
    <property type="match status" value="1"/>
</dbReference>
<evidence type="ECO:0000256" key="4">
    <source>
        <dbReference type="ARBA" id="ARBA00023175"/>
    </source>
</evidence>
<feature type="chain" id="PRO_5005527110" description="Kinesin-like protein" evidence="9">
    <location>
        <begin position="21"/>
        <end position="504"/>
    </location>
</feature>
<dbReference type="Proteomes" id="UP000036987">
    <property type="component" value="Unassembled WGS sequence"/>
</dbReference>